<dbReference type="Proteomes" id="UP000252519">
    <property type="component" value="Unassembled WGS sequence"/>
</dbReference>
<gene>
    <name evidence="1" type="ORF">ANCCAN_17880</name>
</gene>
<accession>A0A368FVV2</accession>
<protein>
    <recommendedName>
        <fullName evidence="3">Guanine nucleotide-binding protein G(O) subunit alpha</fullName>
    </recommendedName>
</protein>
<sequence length="68" mass="7574">MASLFAKIYSHGQGEMTAFLTLRTNLFESSIEIYCHMTCATDTTNIQFVFDAVTDVIIANNLRGCGLY</sequence>
<dbReference type="AlphaFoldDB" id="A0A368FVV2"/>
<keyword evidence="2" id="KW-1185">Reference proteome</keyword>
<evidence type="ECO:0008006" key="3">
    <source>
        <dbReference type="Google" id="ProtNLM"/>
    </source>
</evidence>
<dbReference type="SUPFAM" id="SSF52540">
    <property type="entry name" value="P-loop containing nucleoside triphosphate hydrolases"/>
    <property type="match status" value="1"/>
</dbReference>
<reference evidence="1 2" key="1">
    <citation type="submission" date="2014-10" db="EMBL/GenBank/DDBJ databases">
        <title>Draft genome of the hookworm Ancylostoma caninum.</title>
        <authorList>
            <person name="Mitreva M."/>
        </authorList>
    </citation>
    <scope>NUCLEOTIDE SEQUENCE [LARGE SCALE GENOMIC DNA]</scope>
    <source>
        <strain evidence="1 2">Baltimore</strain>
    </source>
</reference>
<organism evidence="1 2">
    <name type="scientific">Ancylostoma caninum</name>
    <name type="common">Dog hookworm</name>
    <dbReference type="NCBI Taxonomy" id="29170"/>
    <lineage>
        <taxon>Eukaryota</taxon>
        <taxon>Metazoa</taxon>
        <taxon>Ecdysozoa</taxon>
        <taxon>Nematoda</taxon>
        <taxon>Chromadorea</taxon>
        <taxon>Rhabditida</taxon>
        <taxon>Rhabditina</taxon>
        <taxon>Rhabditomorpha</taxon>
        <taxon>Strongyloidea</taxon>
        <taxon>Ancylostomatidae</taxon>
        <taxon>Ancylostomatinae</taxon>
        <taxon>Ancylostoma</taxon>
    </lineage>
</organism>
<comment type="caution">
    <text evidence="1">The sequence shown here is derived from an EMBL/GenBank/DDBJ whole genome shotgun (WGS) entry which is preliminary data.</text>
</comment>
<proteinExistence type="predicted"/>
<dbReference type="InterPro" id="IPR027417">
    <property type="entry name" value="P-loop_NTPase"/>
</dbReference>
<name>A0A368FVV2_ANCCA</name>
<dbReference type="EMBL" id="JOJR01000574">
    <property type="protein sequence ID" value="RCN36242.1"/>
    <property type="molecule type" value="Genomic_DNA"/>
</dbReference>
<dbReference type="Gene3D" id="3.40.50.300">
    <property type="entry name" value="P-loop containing nucleotide triphosphate hydrolases"/>
    <property type="match status" value="1"/>
</dbReference>
<evidence type="ECO:0000313" key="2">
    <source>
        <dbReference type="Proteomes" id="UP000252519"/>
    </source>
</evidence>
<evidence type="ECO:0000313" key="1">
    <source>
        <dbReference type="EMBL" id="RCN36242.1"/>
    </source>
</evidence>
<dbReference type="STRING" id="29170.A0A368FVV2"/>
<dbReference type="OrthoDB" id="5817230at2759"/>